<evidence type="ECO:0000256" key="3">
    <source>
        <dbReference type="SAM" id="SignalP"/>
    </source>
</evidence>
<dbReference type="VEuPathDB" id="MicrosporidiaDB:NCER_101882"/>
<protein>
    <submittedName>
        <fullName evidence="4">Uncharacterized protein</fullName>
    </submittedName>
</protein>
<proteinExistence type="predicted"/>
<evidence type="ECO:0000313" key="4">
    <source>
        <dbReference type="EMBL" id="KKO76038.1"/>
    </source>
</evidence>
<feature type="compositionally biased region" description="Basic and acidic residues" evidence="2">
    <location>
        <begin position="245"/>
        <end position="255"/>
    </location>
</feature>
<keyword evidence="1" id="KW-0175">Coiled coil</keyword>
<feature type="signal peptide" evidence="3">
    <location>
        <begin position="1"/>
        <end position="16"/>
    </location>
</feature>
<accession>A0A0F9WT88</accession>
<sequence>MLYLLIFLSKIVCTSENVEKKVSGLDDVSINNLKRELTRVHGDYLKKIITHVYNRLDKQLRNKDEIIEKQDLLIQQIKKNNNKDIQRYEIELEKKNDYIVFLEKERREKSQAYSVIIEEKEKSNKLLKEKLRKHLQDFVRCEEGYADVAEGSRSNKHQNLKVELEKNTAKQAKRGDKCCSELAGQCQENSEGKNESRRSTNDAACKEAPCKSNDCQTIGTSESSSKISMSNQEAGPSSKICIKSDNPKPKKKDDSGFVSAETLKEIFMKFLSENLSGLNESQSRPNFGETNKNLKKLNNDFCGVSYEELKEQSTTKRKCKFSPQCNNLGEN</sequence>
<keyword evidence="5" id="KW-1185">Reference proteome</keyword>
<feature type="region of interest" description="Disordered" evidence="2">
    <location>
        <begin position="206"/>
        <end position="256"/>
    </location>
</feature>
<dbReference type="VEuPathDB" id="MicrosporidiaDB:AAJ76_8000115509"/>
<dbReference type="RefSeq" id="XP_024331780.1">
    <property type="nucleotide sequence ID" value="XM_024476436.1"/>
</dbReference>
<dbReference type="GeneID" id="36321389"/>
<feature type="chain" id="PRO_5002529870" evidence="3">
    <location>
        <begin position="17"/>
        <end position="331"/>
    </location>
</feature>
<evidence type="ECO:0000313" key="5">
    <source>
        <dbReference type="Proteomes" id="UP000034350"/>
    </source>
</evidence>
<evidence type="ECO:0000256" key="2">
    <source>
        <dbReference type="SAM" id="MobiDB-lite"/>
    </source>
</evidence>
<dbReference type="AlphaFoldDB" id="A0A0F9WT88"/>
<organism evidence="4 5">
    <name type="scientific">Vairimorpha ceranae</name>
    <dbReference type="NCBI Taxonomy" id="40302"/>
    <lineage>
        <taxon>Eukaryota</taxon>
        <taxon>Fungi</taxon>
        <taxon>Fungi incertae sedis</taxon>
        <taxon>Microsporidia</taxon>
        <taxon>Nosematidae</taxon>
        <taxon>Vairimorpha</taxon>
    </lineage>
</organism>
<gene>
    <name evidence="4" type="ORF">AAJ76_8000115509</name>
</gene>
<feature type="coiled-coil region" evidence="1">
    <location>
        <begin position="85"/>
        <end position="137"/>
    </location>
</feature>
<dbReference type="VEuPathDB" id="MicrosporidiaDB:NCER_101960"/>
<dbReference type="EMBL" id="JPQZ01000008">
    <property type="protein sequence ID" value="KKO76038.1"/>
    <property type="molecule type" value="Genomic_DNA"/>
</dbReference>
<reference evidence="4 5" key="1">
    <citation type="journal article" date="2015" name="Environ. Microbiol.">
        <title>Genome analyses suggest the presence of polyploidy and recent human-driven expansions in eight global populations of the honeybee pathogen Nosema ceranae.</title>
        <authorList>
            <person name="Pelin A."/>
            <person name="Selman M."/>
            <person name="Aris-Brosou S."/>
            <person name="Farinelli L."/>
            <person name="Corradi N."/>
        </authorList>
    </citation>
    <scope>NUCLEOTIDE SEQUENCE [LARGE SCALE GENOMIC DNA]</scope>
    <source>
        <strain evidence="4 5">PA08 1199</strain>
    </source>
</reference>
<dbReference type="Proteomes" id="UP000034350">
    <property type="component" value="Unassembled WGS sequence"/>
</dbReference>
<comment type="caution">
    <text evidence="4">The sequence shown here is derived from an EMBL/GenBank/DDBJ whole genome shotgun (WGS) entry which is preliminary data.</text>
</comment>
<feature type="compositionally biased region" description="Polar residues" evidence="2">
    <location>
        <begin position="213"/>
        <end position="235"/>
    </location>
</feature>
<keyword evidence="3" id="KW-0732">Signal</keyword>
<name>A0A0F9WT88_9MICR</name>
<evidence type="ECO:0000256" key="1">
    <source>
        <dbReference type="SAM" id="Coils"/>
    </source>
</evidence>
<dbReference type="VEuPathDB" id="MicrosporidiaDB:G9O61_00g011660"/>